<keyword evidence="2" id="KW-1185">Reference proteome</keyword>
<dbReference type="InterPro" id="IPR000801">
    <property type="entry name" value="Esterase-like"/>
</dbReference>
<dbReference type="RefSeq" id="WP_157823884.1">
    <property type="nucleotide sequence ID" value="NZ_CP022163.1"/>
</dbReference>
<name>A0A250IS56_9BACT</name>
<dbReference type="InterPro" id="IPR050583">
    <property type="entry name" value="Mycobacterial_A85_antigen"/>
</dbReference>
<dbReference type="Gene3D" id="3.40.50.1820">
    <property type="entry name" value="alpha/beta hydrolase"/>
    <property type="match status" value="1"/>
</dbReference>
<dbReference type="AlphaFoldDB" id="A0A250IS56"/>
<reference evidence="1 2" key="1">
    <citation type="submission" date="2017-06" db="EMBL/GenBank/DDBJ databases">
        <authorList>
            <person name="Kim H.J."/>
            <person name="Triplett B.A."/>
        </authorList>
    </citation>
    <scope>NUCLEOTIDE SEQUENCE [LARGE SCALE GENOMIC DNA]</scope>
    <source>
        <strain evidence="1 2">DSM 14713</strain>
    </source>
</reference>
<proteinExistence type="predicted"/>
<protein>
    <recommendedName>
        <fullName evidence="3">Esterase</fullName>
    </recommendedName>
</protein>
<dbReference type="Pfam" id="PF00756">
    <property type="entry name" value="Esterase"/>
    <property type="match status" value="1"/>
</dbReference>
<dbReference type="SUPFAM" id="SSF53474">
    <property type="entry name" value="alpha/beta-Hydrolases"/>
    <property type="match status" value="1"/>
</dbReference>
<accession>A0A250IS56</accession>
<dbReference type="Proteomes" id="UP000217289">
    <property type="component" value="Chromosome"/>
</dbReference>
<dbReference type="OrthoDB" id="5523653at2"/>
<dbReference type="PANTHER" id="PTHR48098:SF6">
    <property type="entry name" value="FERRI-BACILLIBACTIN ESTERASE BESA"/>
    <property type="match status" value="1"/>
</dbReference>
<evidence type="ECO:0000313" key="1">
    <source>
        <dbReference type="EMBL" id="ATB33776.1"/>
    </source>
</evidence>
<evidence type="ECO:0000313" key="2">
    <source>
        <dbReference type="Proteomes" id="UP000217289"/>
    </source>
</evidence>
<dbReference type="KEGG" id="mbd:MEBOL_007274"/>
<dbReference type="InterPro" id="IPR029058">
    <property type="entry name" value="AB_hydrolase_fold"/>
</dbReference>
<sequence>MIKRQLLWATLAWTLSAEARPPTNTPADSGRPVVIGRSYTVPSKILGGKRRVNVYLPPGYADAKRSFPVLYLLDGGEAEDFHHITGLAQVAAFNGKTQEMIVVGIEGVDRKHDLTHPSKVPRDLELLPTSGGSAAYRRFLVEELKPWVAARYRTSGRTALIGESLAGLFVTETFLRAPGSFDDYIAVSPSLWWEDEALSKEAAADLRSGGFRGRRLYLGIGNEGGEMRTGIDRLVQALKDDGPDGLDWRFDPRPDERHDTIYHPAALAAIRALFPVPDK</sequence>
<dbReference type="PANTHER" id="PTHR48098">
    <property type="entry name" value="ENTEROCHELIN ESTERASE-RELATED"/>
    <property type="match status" value="1"/>
</dbReference>
<dbReference type="EMBL" id="CP022163">
    <property type="protein sequence ID" value="ATB33776.1"/>
    <property type="molecule type" value="Genomic_DNA"/>
</dbReference>
<gene>
    <name evidence="1" type="ORF">MEBOL_007274</name>
</gene>
<organism evidence="1 2">
    <name type="scientific">Melittangium boletus DSM 14713</name>
    <dbReference type="NCBI Taxonomy" id="1294270"/>
    <lineage>
        <taxon>Bacteria</taxon>
        <taxon>Pseudomonadati</taxon>
        <taxon>Myxococcota</taxon>
        <taxon>Myxococcia</taxon>
        <taxon>Myxococcales</taxon>
        <taxon>Cystobacterineae</taxon>
        <taxon>Archangiaceae</taxon>
        <taxon>Melittangium</taxon>
    </lineage>
</organism>
<evidence type="ECO:0008006" key="3">
    <source>
        <dbReference type="Google" id="ProtNLM"/>
    </source>
</evidence>